<dbReference type="AlphaFoldDB" id="A0A433T3A2"/>
<keyword evidence="9 11" id="KW-0739">Sodium transport</keyword>
<dbReference type="PRINTS" id="PR01078">
    <property type="entry name" value="AMINACHANNEL"/>
</dbReference>
<comment type="subcellular location">
    <subcellularLocation>
        <location evidence="1">Membrane</location>
        <topology evidence="1">Multi-pass membrane protein</topology>
    </subcellularLocation>
</comment>
<dbReference type="Gene3D" id="1.10.287.770">
    <property type="entry name" value="YojJ-like"/>
    <property type="match status" value="1"/>
</dbReference>
<evidence type="ECO:0000313" key="12">
    <source>
        <dbReference type="EMBL" id="RUS75980.1"/>
    </source>
</evidence>
<comment type="similarity">
    <text evidence="11">Belongs to the amiloride-sensitive sodium channel (TC 1.A.6) family.</text>
</comment>
<evidence type="ECO:0000256" key="2">
    <source>
        <dbReference type="ARBA" id="ARBA00022448"/>
    </source>
</evidence>
<evidence type="ECO:0000256" key="9">
    <source>
        <dbReference type="ARBA" id="ARBA00023201"/>
    </source>
</evidence>
<evidence type="ECO:0000256" key="3">
    <source>
        <dbReference type="ARBA" id="ARBA00022461"/>
    </source>
</evidence>
<name>A0A433T3A2_ELYCH</name>
<evidence type="ECO:0000256" key="8">
    <source>
        <dbReference type="ARBA" id="ARBA00023136"/>
    </source>
</evidence>
<evidence type="ECO:0000256" key="4">
    <source>
        <dbReference type="ARBA" id="ARBA00022692"/>
    </source>
</evidence>
<evidence type="ECO:0000256" key="1">
    <source>
        <dbReference type="ARBA" id="ARBA00004141"/>
    </source>
</evidence>
<keyword evidence="8" id="KW-0472">Membrane</keyword>
<keyword evidence="3 11" id="KW-0894">Sodium channel</keyword>
<dbReference type="Pfam" id="PF00858">
    <property type="entry name" value="ASC"/>
    <property type="match status" value="1"/>
</dbReference>
<evidence type="ECO:0000256" key="5">
    <source>
        <dbReference type="ARBA" id="ARBA00022989"/>
    </source>
</evidence>
<reference evidence="12 13" key="1">
    <citation type="submission" date="2019-01" db="EMBL/GenBank/DDBJ databases">
        <title>A draft genome assembly of the solar-powered sea slug Elysia chlorotica.</title>
        <authorList>
            <person name="Cai H."/>
            <person name="Li Q."/>
            <person name="Fang X."/>
            <person name="Li J."/>
            <person name="Curtis N.E."/>
            <person name="Altenburger A."/>
            <person name="Shibata T."/>
            <person name="Feng M."/>
            <person name="Maeda T."/>
            <person name="Schwartz J.A."/>
            <person name="Shigenobu S."/>
            <person name="Lundholm N."/>
            <person name="Nishiyama T."/>
            <person name="Yang H."/>
            <person name="Hasebe M."/>
            <person name="Li S."/>
            <person name="Pierce S.K."/>
            <person name="Wang J."/>
        </authorList>
    </citation>
    <scope>NUCLEOTIDE SEQUENCE [LARGE SCALE GENOMIC DNA]</scope>
    <source>
        <strain evidence="12">EC2010</strain>
        <tissue evidence="12">Whole organism of an adult</tissue>
    </source>
</reference>
<comment type="caution">
    <text evidence="12">The sequence shown here is derived from an EMBL/GenBank/DDBJ whole genome shotgun (WGS) entry which is preliminary data.</text>
</comment>
<dbReference type="GO" id="GO:0016020">
    <property type="term" value="C:membrane"/>
    <property type="evidence" value="ECO:0007669"/>
    <property type="project" value="UniProtKB-SubCell"/>
</dbReference>
<accession>A0A433T3A2</accession>
<gene>
    <name evidence="12" type="ORF">EGW08_016262</name>
</gene>
<feature type="non-terminal residue" evidence="12">
    <location>
        <position position="137"/>
    </location>
</feature>
<keyword evidence="2 11" id="KW-0813">Transport</keyword>
<keyword evidence="5" id="KW-1133">Transmembrane helix</keyword>
<keyword evidence="13" id="KW-1185">Reference proteome</keyword>
<dbReference type="EMBL" id="RQTK01000695">
    <property type="protein sequence ID" value="RUS75980.1"/>
    <property type="molecule type" value="Genomic_DNA"/>
</dbReference>
<evidence type="ECO:0000256" key="10">
    <source>
        <dbReference type="ARBA" id="ARBA00023303"/>
    </source>
</evidence>
<keyword evidence="10 11" id="KW-0407">Ion channel</keyword>
<keyword evidence="6" id="KW-0915">Sodium</keyword>
<dbReference type="STRING" id="188477.A0A433T3A2"/>
<proteinExistence type="inferred from homology"/>
<keyword evidence="7 11" id="KW-0406">Ion transport</keyword>
<sequence>MQVGVEAIDIWTMAYLDENLQTYYKAMKTDHMLGDKDLEEKAHEIDTWTRDTRDQHDLRRVVNNVDAQFTGALSDMLDEMTSFKETEKIDARFMRENILHLNVYFKELSYTEITQQEAYGLVSLFCDIGGSMCLFMG</sequence>
<keyword evidence="4 11" id="KW-0812">Transmembrane</keyword>
<organism evidence="12 13">
    <name type="scientific">Elysia chlorotica</name>
    <name type="common">Eastern emerald elysia</name>
    <name type="synonym">Sea slug</name>
    <dbReference type="NCBI Taxonomy" id="188477"/>
    <lineage>
        <taxon>Eukaryota</taxon>
        <taxon>Metazoa</taxon>
        <taxon>Spiralia</taxon>
        <taxon>Lophotrochozoa</taxon>
        <taxon>Mollusca</taxon>
        <taxon>Gastropoda</taxon>
        <taxon>Heterobranchia</taxon>
        <taxon>Euthyneura</taxon>
        <taxon>Panpulmonata</taxon>
        <taxon>Sacoglossa</taxon>
        <taxon>Placobranchoidea</taxon>
        <taxon>Plakobranchidae</taxon>
        <taxon>Elysia</taxon>
    </lineage>
</organism>
<protein>
    <submittedName>
        <fullName evidence="12">Uncharacterized protein</fullName>
    </submittedName>
</protein>
<evidence type="ECO:0000313" key="13">
    <source>
        <dbReference type="Proteomes" id="UP000271974"/>
    </source>
</evidence>
<evidence type="ECO:0000256" key="6">
    <source>
        <dbReference type="ARBA" id="ARBA00023053"/>
    </source>
</evidence>
<dbReference type="GO" id="GO:0005272">
    <property type="term" value="F:sodium channel activity"/>
    <property type="evidence" value="ECO:0007669"/>
    <property type="project" value="UniProtKB-KW"/>
</dbReference>
<evidence type="ECO:0000256" key="7">
    <source>
        <dbReference type="ARBA" id="ARBA00023065"/>
    </source>
</evidence>
<dbReference type="Proteomes" id="UP000271974">
    <property type="component" value="Unassembled WGS sequence"/>
</dbReference>
<dbReference type="InterPro" id="IPR001873">
    <property type="entry name" value="ENaC"/>
</dbReference>
<evidence type="ECO:0000256" key="11">
    <source>
        <dbReference type="RuleBase" id="RU000679"/>
    </source>
</evidence>
<dbReference type="OrthoDB" id="10068240at2759"/>